<comment type="caution">
    <text evidence="1">The sequence shown here is derived from an EMBL/GenBank/DDBJ whole genome shotgun (WGS) entry which is preliminary data.</text>
</comment>
<dbReference type="AlphaFoldDB" id="A0A196SG04"/>
<proteinExistence type="predicted"/>
<dbReference type="EMBL" id="LXWW01000107">
    <property type="protein sequence ID" value="OAO15943.1"/>
    <property type="molecule type" value="Genomic_DNA"/>
</dbReference>
<accession>A0A196SG04</accession>
<organism evidence="1 2">
    <name type="scientific">Blastocystis sp. subtype 1 (strain ATCC 50177 / NandII)</name>
    <dbReference type="NCBI Taxonomy" id="478820"/>
    <lineage>
        <taxon>Eukaryota</taxon>
        <taxon>Sar</taxon>
        <taxon>Stramenopiles</taxon>
        <taxon>Bigyra</taxon>
        <taxon>Opalozoa</taxon>
        <taxon>Opalinata</taxon>
        <taxon>Blastocystidae</taxon>
        <taxon>Blastocystis</taxon>
    </lineage>
</organism>
<evidence type="ECO:0000313" key="2">
    <source>
        <dbReference type="Proteomes" id="UP000078348"/>
    </source>
</evidence>
<name>A0A196SG04_BLAHN</name>
<gene>
    <name evidence="1" type="ORF">AV274_2352</name>
</gene>
<protein>
    <submittedName>
        <fullName evidence="1">Uncharacterized protein</fullName>
    </submittedName>
</protein>
<keyword evidence="2" id="KW-1185">Reference proteome</keyword>
<dbReference type="OrthoDB" id="28127at2759"/>
<sequence>MKYWDYLEFYMSVLSKAIHLSSTDAFNPYIVFHNVNVQQINAIQEVVDTVNVYCLAVGSEMLVVISQEYYPSDEEENDLVMRRYGFDDFIQKHSHSVL</sequence>
<evidence type="ECO:0000313" key="1">
    <source>
        <dbReference type="EMBL" id="OAO15943.1"/>
    </source>
</evidence>
<dbReference type="Proteomes" id="UP000078348">
    <property type="component" value="Unassembled WGS sequence"/>
</dbReference>
<reference evidence="1 2" key="1">
    <citation type="submission" date="2016-05" db="EMBL/GenBank/DDBJ databases">
        <title>Nuclear genome of Blastocystis sp. subtype 1 NandII.</title>
        <authorList>
            <person name="Gentekaki E."/>
            <person name="Curtis B."/>
            <person name="Stairs C."/>
            <person name="Eme L."/>
            <person name="Herman E."/>
            <person name="Klimes V."/>
            <person name="Arias M.C."/>
            <person name="Elias M."/>
            <person name="Hilliou F."/>
            <person name="Klute M."/>
            <person name="Malik S.-B."/>
            <person name="Pightling A."/>
            <person name="Rachubinski R."/>
            <person name="Salas D."/>
            <person name="Schlacht A."/>
            <person name="Suga H."/>
            <person name="Archibald J."/>
            <person name="Ball S.G."/>
            <person name="Clark G."/>
            <person name="Dacks J."/>
            <person name="Van Der Giezen M."/>
            <person name="Tsaousis A."/>
            <person name="Roger A."/>
        </authorList>
    </citation>
    <scope>NUCLEOTIDE SEQUENCE [LARGE SCALE GENOMIC DNA]</scope>
    <source>
        <strain evidence="2">ATCC 50177 / NandII</strain>
    </source>
</reference>